<dbReference type="GO" id="GO:0019205">
    <property type="term" value="F:nucleobase-containing compound kinase activity"/>
    <property type="evidence" value="ECO:0007669"/>
    <property type="project" value="InterPro"/>
</dbReference>
<reference evidence="5 6" key="1">
    <citation type="journal article" name="Sci. Rep.">
        <title>Genome-scale phylogenetic analyses confirm Olpidium as the closest living zoosporic fungus to the non-flagellated, terrestrial fungi.</title>
        <authorList>
            <person name="Chang Y."/>
            <person name="Rochon D."/>
            <person name="Sekimoto S."/>
            <person name="Wang Y."/>
            <person name="Chovatia M."/>
            <person name="Sandor L."/>
            <person name="Salamov A."/>
            <person name="Grigoriev I.V."/>
            <person name="Stajich J.E."/>
            <person name="Spatafora J.W."/>
        </authorList>
    </citation>
    <scope>NUCLEOTIDE SEQUENCE [LARGE SCALE GENOMIC DNA]</scope>
    <source>
        <strain evidence="5">S191</strain>
    </source>
</reference>
<comment type="caution">
    <text evidence="5">The sequence shown here is derived from an EMBL/GenBank/DDBJ whole genome shotgun (WGS) entry which is preliminary data.</text>
</comment>
<dbReference type="PANTHER" id="PTHR23359">
    <property type="entry name" value="NUCLEOTIDE KINASE"/>
    <property type="match status" value="1"/>
</dbReference>
<dbReference type="InterPro" id="IPR033690">
    <property type="entry name" value="Adenylat_kinase_CS"/>
</dbReference>
<dbReference type="PROSITE" id="PS00113">
    <property type="entry name" value="ADENYLATE_KINASE"/>
    <property type="match status" value="3"/>
</dbReference>
<dbReference type="GO" id="GO:0006139">
    <property type="term" value="P:nucleobase-containing compound metabolic process"/>
    <property type="evidence" value="ECO:0007669"/>
    <property type="project" value="InterPro"/>
</dbReference>
<dbReference type="OrthoDB" id="442176at2759"/>
<dbReference type="EMBL" id="JAEFCI010001869">
    <property type="protein sequence ID" value="KAG5462631.1"/>
    <property type="molecule type" value="Genomic_DNA"/>
</dbReference>
<dbReference type="CDD" id="cd01428">
    <property type="entry name" value="ADK"/>
    <property type="match status" value="3"/>
</dbReference>
<feature type="non-terminal residue" evidence="5">
    <location>
        <position position="577"/>
    </location>
</feature>
<dbReference type="SUPFAM" id="SSF52540">
    <property type="entry name" value="P-loop containing nucleoside triphosphate hydrolases"/>
    <property type="match status" value="3"/>
</dbReference>
<evidence type="ECO:0000256" key="4">
    <source>
        <dbReference type="RuleBase" id="RU003330"/>
    </source>
</evidence>
<evidence type="ECO:0000313" key="5">
    <source>
        <dbReference type="EMBL" id="KAG5462631.1"/>
    </source>
</evidence>
<dbReference type="GO" id="GO:0005524">
    <property type="term" value="F:ATP binding"/>
    <property type="evidence" value="ECO:0007669"/>
    <property type="project" value="InterPro"/>
</dbReference>
<proteinExistence type="inferred from homology"/>
<dbReference type="InterPro" id="IPR027417">
    <property type="entry name" value="P-loop_NTPase"/>
</dbReference>
<protein>
    <submittedName>
        <fullName evidence="5">Adenylate kinase-domain-containing protein</fullName>
    </submittedName>
</protein>
<dbReference type="Pfam" id="PF00406">
    <property type="entry name" value="ADK"/>
    <property type="match status" value="4"/>
</dbReference>
<evidence type="ECO:0000313" key="6">
    <source>
        <dbReference type="Proteomes" id="UP000673691"/>
    </source>
</evidence>
<dbReference type="InterPro" id="IPR000850">
    <property type="entry name" value="Adenylat/UMP-CMP_kin"/>
</dbReference>
<organism evidence="5 6">
    <name type="scientific">Olpidium bornovanus</name>
    <dbReference type="NCBI Taxonomy" id="278681"/>
    <lineage>
        <taxon>Eukaryota</taxon>
        <taxon>Fungi</taxon>
        <taxon>Fungi incertae sedis</taxon>
        <taxon>Olpidiomycota</taxon>
        <taxon>Olpidiomycotina</taxon>
        <taxon>Olpidiomycetes</taxon>
        <taxon>Olpidiales</taxon>
        <taxon>Olpidiaceae</taxon>
        <taxon>Olpidium</taxon>
    </lineage>
</organism>
<keyword evidence="6" id="KW-1185">Reference proteome</keyword>
<dbReference type="HAMAP" id="MF_00235">
    <property type="entry name" value="Adenylate_kinase_Adk"/>
    <property type="match status" value="2"/>
</dbReference>
<keyword evidence="1 4" id="KW-0808">Transferase</keyword>
<keyword evidence="2" id="KW-0547">Nucleotide-binding</keyword>
<dbReference type="PRINTS" id="PR00094">
    <property type="entry name" value="ADENYLTKNASE"/>
</dbReference>
<comment type="similarity">
    <text evidence="4">Belongs to the adenylate kinase family.</text>
</comment>
<sequence length="577" mass="63733">MTTIKETDGYLIDGFPRQMDQAIKFEKQVMPCKFVLFFDCPESLMELRLIKRGETSGRADDNAETIRKRFKTFQQTSMPVIEYFEKSGRVRKVSADGTMDEVYRHAAACFEGFGNNAQPAGVAYGILEKLPSKTIVFVLGGPGTDNPSARCGKGTNCARLAVEFELKHLSTGDLLRAEVASGNELGRQLEATMKEGAMVPLEITLKLLKQAMLSSGPTNGYLIDGFPRQIEQAMEFEKQVRDCTRHYFFLLVCGDTQMKASSRPALCRYWTQKVGPPTSVLYFECPEALMMERLVKRGETSGRADDNVETIKKRFATFMQESLPVVEHYKKLRKIVSSAAPKEEVYMAARLPFVAASGISVTKGNGAESVGVDTGPNVVFVLGGPGSGKGTQCDRIVKTLGFAHLSTGDLLRAEVAKGTEMGQMLEATMKEGKMVRGLFFRFNTTLTLLTNAVKSRAAEVPSPRGFLVDGFPRTVEQAEAFEKSVGCGRFALFFTCPAEVLVNRLLKRGETSGRADDNLESIKKRIDTFNDVTMPVAEYFKRDGRLKEVRAGTCKALRGPILGRKPHRDSADARINI</sequence>
<accession>A0A8H8A0D9</accession>
<keyword evidence="3 4" id="KW-0418">Kinase</keyword>
<evidence type="ECO:0000256" key="1">
    <source>
        <dbReference type="ARBA" id="ARBA00022679"/>
    </source>
</evidence>
<evidence type="ECO:0000256" key="3">
    <source>
        <dbReference type="ARBA" id="ARBA00022777"/>
    </source>
</evidence>
<dbReference type="AlphaFoldDB" id="A0A8H8A0D9"/>
<name>A0A8H8A0D9_9FUNG</name>
<evidence type="ECO:0000256" key="2">
    <source>
        <dbReference type="ARBA" id="ARBA00022741"/>
    </source>
</evidence>
<dbReference type="Gene3D" id="3.40.50.300">
    <property type="entry name" value="P-loop containing nucleotide triphosphate hydrolases"/>
    <property type="match status" value="3"/>
</dbReference>
<gene>
    <name evidence="5" type="ORF">BJ554DRAFT_4331</name>
</gene>
<dbReference type="Proteomes" id="UP000673691">
    <property type="component" value="Unassembled WGS sequence"/>
</dbReference>